<evidence type="ECO:0000313" key="2">
    <source>
        <dbReference type="Proteomes" id="UP000277204"/>
    </source>
</evidence>
<organism evidence="1 2">
    <name type="scientific">Schistosoma margrebowiei</name>
    <dbReference type="NCBI Taxonomy" id="48269"/>
    <lineage>
        <taxon>Eukaryota</taxon>
        <taxon>Metazoa</taxon>
        <taxon>Spiralia</taxon>
        <taxon>Lophotrochozoa</taxon>
        <taxon>Platyhelminthes</taxon>
        <taxon>Trematoda</taxon>
        <taxon>Digenea</taxon>
        <taxon>Strigeidida</taxon>
        <taxon>Schistosomatoidea</taxon>
        <taxon>Schistosomatidae</taxon>
        <taxon>Schistosoma</taxon>
    </lineage>
</organism>
<accession>A0A183MVW6</accession>
<name>A0A183MVW6_9TREM</name>
<dbReference type="EMBL" id="UZAI01018211">
    <property type="protein sequence ID" value="VDP34582.1"/>
    <property type="molecule type" value="Genomic_DNA"/>
</dbReference>
<proteinExistence type="predicted"/>
<evidence type="ECO:0000313" key="1">
    <source>
        <dbReference type="EMBL" id="VDP34582.1"/>
    </source>
</evidence>
<keyword evidence="2" id="KW-1185">Reference proteome</keyword>
<sequence length="99" mass="11785">MPHVTKCYSRINLLLLLLLLLLKEEETDKGDNCEGMEQALTATFHDILDQTKRYHQKWISTKIVNKIRGWKSKKTAIKYSRTRAEKFKAHNEHTYKEEH</sequence>
<dbReference type="Proteomes" id="UP000277204">
    <property type="component" value="Unassembled WGS sequence"/>
</dbReference>
<protein>
    <submittedName>
        <fullName evidence="1">Uncharacterized protein</fullName>
    </submittedName>
</protein>
<gene>
    <name evidence="1" type="ORF">SMRZ_LOCUS20191</name>
</gene>
<dbReference type="AlphaFoldDB" id="A0A183MVW6"/>
<reference evidence="1 2" key="1">
    <citation type="submission" date="2018-11" db="EMBL/GenBank/DDBJ databases">
        <authorList>
            <consortium name="Pathogen Informatics"/>
        </authorList>
    </citation>
    <scope>NUCLEOTIDE SEQUENCE [LARGE SCALE GENOMIC DNA]</scope>
    <source>
        <strain evidence="1 2">Zambia</strain>
    </source>
</reference>